<evidence type="ECO:0000256" key="8">
    <source>
        <dbReference type="ARBA" id="ARBA00023288"/>
    </source>
</evidence>
<evidence type="ECO:0000259" key="11">
    <source>
        <dbReference type="Pfam" id="PF06535"/>
    </source>
</evidence>
<keyword evidence="4" id="KW-0336">GPI-anchor</keyword>
<dbReference type="EMBL" id="NCKV01000746">
    <property type="protein sequence ID" value="RWS29840.1"/>
    <property type="molecule type" value="Genomic_DNA"/>
</dbReference>
<evidence type="ECO:0000256" key="5">
    <source>
        <dbReference type="ARBA" id="ARBA00022729"/>
    </source>
</evidence>
<dbReference type="InterPro" id="IPR010536">
    <property type="entry name" value="RGM_N"/>
</dbReference>
<comment type="subcellular location">
    <subcellularLocation>
        <location evidence="1">Cell membrane</location>
        <topology evidence="1">Lipid-anchor</topology>
        <topology evidence="1">GPI-anchor</topology>
    </subcellularLocation>
</comment>
<feature type="domain" description="Repulsive guidance molecule N-terminal" evidence="11">
    <location>
        <begin position="12"/>
        <end position="96"/>
    </location>
</feature>
<dbReference type="Pfam" id="PF06534">
    <property type="entry name" value="RGM_C"/>
    <property type="match status" value="1"/>
</dbReference>
<keyword evidence="5" id="KW-0732">Signal</keyword>
<keyword evidence="6" id="KW-0472">Membrane</keyword>
<evidence type="ECO:0000259" key="10">
    <source>
        <dbReference type="Pfam" id="PF06534"/>
    </source>
</evidence>
<dbReference type="AlphaFoldDB" id="A0A443SQM5"/>
<evidence type="ECO:0000256" key="3">
    <source>
        <dbReference type="ARBA" id="ARBA00022475"/>
    </source>
</evidence>
<dbReference type="STRING" id="299467.A0A443SQM5"/>
<comment type="caution">
    <text evidence="12">The sequence shown here is derived from an EMBL/GenBank/DDBJ whole genome shotgun (WGS) entry which is preliminary data.</text>
</comment>
<evidence type="ECO:0000256" key="7">
    <source>
        <dbReference type="ARBA" id="ARBA00023180"/>
    </source>
</evidence>
<keyword evidence="8" id="KW-0449">Lipoprotein</keyword>
<evidence type="ECO:0000256" key="6">
    <source>
        <dbReference type="ARBA" id="ARBA00023136"/>
    </source>
</evidence>
<reference evidence="12 13" key="1">
    <citation type="journal article" date="2018" name="Gigascience">
        <title>Genomes of trombidid mites reveal novel predicted allergens and laterally-transferred genes associated with secondary metabolism.</title>
        <authorList>
            <person name="Dong X."/>
            <person name="Chaisiri K."/>
            <person name="Xia D."/>
            <person name="Armstrong S.D."/>
            <person name="Fang Y."/>
            <person name="Donnelly M.J."/>
            <person name="Kadowaki T."/>
            <person name="McGarry J.W."/>
            <person name="Darby A.C."/>
            <person name="Makepeace B.L."/>
        </authorList>
    </citation>
    <scope>NUCLEOTIDE SEQUENCE [LARGE SCALE GENOMIC DNA]</scope>
    <source>
        <strain evidence="12">UoL-UT</strain>
    </source>
</reference>
<proteinExistence type="inferred from homology"/>
<dbReference type="GO" id="GO:0098552">
    <property type="term" value="C:side of membrane"/>
    <property type="evidence" value="ECO:0007669"/>
    <property type="project" value="UniProtKB-KW"/>
</dbReference>
<evidence type="ECO:0000256" key="9">
    <source>
        <dbReference type="SAM" id="MobiDB-lite"/>
    </source>
</evidence>
<protein>
    <submittedName>
        <fullName evidence="12">Repulsive guidance molecule A-like protein</fullName>
    </submittedName>
</protein>
<name>A0A443SQM5_9ACAR</name>
<dbReference type="PANTHER" id="PTHR31428:SF6">
    <property type="entry name" value="REPULSIVE GUIDANCE MOLECULE B HOMOLOG DRAG-1"/>
    <property type="match status" value="1"/>
</dbReference>
<keyword evidence="3" id="KW-1003">Cell membrane</keyword>
<dbReference type="GO" id="GO:0030509">
    <property type="term" value="P:BMP signaling pathway"/>
    <property type="evidence" value="ECO:0007669"/>
    <property type="project" value="TreeGrafter"/>
</dbReference>
<evidence type="ECO:0000256" key="2">
    <source>
        <dbReference type="ARBA" id="ARBA00005321"/>
    </source>
</evidence>
<dbReference type="PANTHER" id="PTHR31428">
    <property type="entry name" value="RGM DOMAIN FAMILY MEMBER DRAG-1"/>
    <property type="match status" value="1"/>
</dbReference>
<dbReference type="GO" id="GO:0015026">
    <property type="term" value="F:coreceptor activity"/>
    <property type="evidence" value="ECO:0007669"/>
    <property type="project" value="TreeGrafter"/>
</dbReference>
<keyword evidence="13" id="KW-1185">Reference proteome</keyword>
<dbReference type="InterPro" id="IPR040287">
    <property type="entry name" value="RGM"/>
</dbReference>
<dbReference type="Gene3D" id="3.40.1000.10">
    <property type="entry name" value="Mog1/PsbP, alpha/beta/alpha sandwich"/>
    <property type="match status" value="1"/>
</dbReference>
<dbReference type="OrthoDB" id="10013795at2759"/>
<feature type="domain" description="Repulsive guidance molecule C-terminal" evidence="10">
    <location>
        <begin position="231"/>
        <end position="449"/>
    </location>
</feature>
<evidence type="ECO:0000256" key="4">
    <source>
        <dbReference type="ARBA" id="ARBA00022622"/>
    </source>
</evidence>
<dbReference type="GO" id="GO:0005886">
    <property type="term" value="C:plasma membrane"/>
    <property type="evidence" value="ECO:0007669"/>
    <property type="project" value="UniProtKB-SubCell"/>
</dbReference>
<dbReference type="Pfam" id="PF06535">
    <property type="entry name" value="RGM_N"/>
    <property type="match status" value="1"/>
</dbReference>
<accession>A0A443SQM5</accession>
<dbReference type="Proteomes" id="UP000288716">
    <property type="component" value="Unassembled WGS sequence"/>
</dbReference>
<gene>
    <name evidence="12" type="ORF">B4U80_05834</name>
</gene>
<sequence length="508" mass="57847">MIASVVSLITGCEVERCSQEYAQSIEVRRQCQQSLRKHNKLQKGSKEVQEEGSKEYCDLLKAYNHCMRVLSKSCRGNIEYHTLLTLVKRWIADNNCVGSKRPKNTSICSTKSASVTTKSHSSNSNQHRIENCLRDAYNYTSDVEKFSYLKNQHRSNIRTGYSRSEQETVPKNNRRQKLVNERHPRNTFDEYEYESEDNGNLSQLSVLNVGDDSEEDGDTDVDLNSSQESLTCILYGDPHLRTFAQQYQTCRCVGAWPLIEHPLFAVQITSSKLKGYNLGDATGVTRVTVLIRQFRSCEIYRTLIYEAEADERHKASLPSTFTDGSSSTSNNLVRIVPSSLNVVTLHLEHIGVEIHIGDFSDHSYLSVVVKLNSVAAEKQQHFMSALNNYSLCKNGCPLHEQIDINTPLKKNVTSALTSVQKNMKANDPCRGLFRYYRSACLYDVTIKGMIDSDNSCRFGQSFDYFRIIENKMYLETVEKQYVTTNYACKVGTWQLIVNLVTVLILLFH</sequence>
<comment type="similarity">
    <text evidence="2">Belongs to the repulsive guidance molecule (RGM) family.</text>
</comment>
<evidence type="ECO:0000313" key="12">
    <source>
        <dbReference type="EMBL" id="RWS29840.1"/>
    </source>
</evidence>
<evidence type="ECO:0000256" key="1">
    <source>
        <dbReference type="ARBA" id="ARBA00004609"/>
    </source>
</evidence>
<evidence type="ECO:0000313" key="13">
    <source>
        <dbReference type="Proteomes" id="UP000288716"/>
    </source>
</evidence>
<feature type="compositionally biased region" description="Polar residues" evidence="9">
    <location>
        <begin position="157"/>
        <end position="171"/>
    </location>
</feature>
<dbReference type="InterPro" id="IPR009496">
    <property type="entry name" value="RGM_C"/>
</dbReference>
<feature type="region of interest" description="Disordered" evidence="9">
    <location>
        <begin position="157"/>
        <end position="185"/>
    </location>
</feature>
<organism evidence="12 13">
    <name type="scientific">Leptotrombidium deliense</name>
    <dbReference type="NCBI Taxonomy" id="299467"/>
    <lineage>
        <taxon>Eukaryota</taxon>
        <taxon>Metazoa</taxon>
        <taxon>Ecdysozoa</taxon>
        <taxon>Arthropoda</taxon>
        <taxon>Chelicerata</taxon>
        <taxon>Arachnida</taxon>
        <taxon>Acari</taxon>
        <taxon>Acariformes</taxon>
        <taxon>Trombidiformes</taxon>
        <taxon>Prostigmata</taxon>
        <taxon>Anystina</taxon>
        <taxon>Parasitengona</taxon>
        <taxon>Trombiculoidea</taxon>
        <taxon>Trombiculidae</taxon>
        <taxon>Leptotrombidium</taxon>
    </lineage>
</organism>
<dbReference type="VEuPathDB" id="VectorBase:LDEU002200"/>
<keyword evidence="7" id="KW-0325">Glycoprotein</keyword>